<organism evidence="1 2">
    <name type="scientific">Streptomyces phage Wakanda</name>
    <dbReference type="NCBI Taxonomy" id="2713267"/>
    <lineage>
        <taxon>Viruses</taxon>
        <taxon>Duplodnaviria</taxon>
        <taxon>Heunggongvirae</taxon>
        <taxon>Uroviricota</taxon>
        <taxon>Caudoviricetes</taxon>
        <taxon>Stanwilliamsviridae</taxon>
        <taxon>Loccivirinae</taxon>
        <taxon>Wakandavirus</taxon>
        <taxon>Wakandavirus wakanda</taxon>
    </lineage>
</organism>
<name>A0A6G8R2N0_9CAUD</name>
<dbReference type="EMBL" id="MT024865">
    <property type="protein sequence ID" value="QIN94218.1"/>
    <property type="molecule type" value="Genomic_DNA"/>
</dbReference>
<gene>
    <name evidence="1" type="primary">258</name>
    <name evidence="1" type="ORF">SEA_WAKANDA_258</name>
</gene>
<sequence>MREKLYHREIGFPAGFRPPRDLVMVSYSDHALNAAKDDRYGDMHLPPRMRLSDFDVIEIGVIGNRVSKILFRGELDDERDLCIVLIPNGRGPWKCKTVWINIRTDAHNTLNVAKYERV</sequence>
<dbReference type="RefSeq" id="YP_010652309.1">
    <property type="nucleotide sequence ID" value="NC_070785.1"/>
</dbReference>
<reference evidence="1 2" key="1">
    <citation type="submission" date="2020-02" db="EMBL/GenBank/DDBJ databases">
        <authorList>
            <person name="Bullock J.N."/>
            <person name="Barnes M.L."/>
            <person name="Kankolongo K.M."/>
            <person name="Dejene B.A."/>
            <person name="Lindsay P.E."/>
            <person name="Bhuiyan S."/>
            <person name="Nayek S."/>
            <person name="Hughes L.E."/>
            <person name="Garlena R.A."/>
            <person name="Russell D.A."/>
            <person name="Pope W.H."/>
            <person name="Jacobs-Sera D."/>
            <person name="Hatfull G.F."/>
        </authorList>
    </citation>
    <scope>NUCLEOTIDE SEQUENCE [LARGE SCALE GENOMIC DNA]</scope>
</reference>
<accession>A0A6G8R2N0</accession>
<evidence type="ECO:0000313" key="1">
    <source>
        <dbReference type="EMBL" id="QIN94218.1"/>
    </source>
</evidence>
<dbReference type="Proteomes" id="UP000501266">
    <property type="component" value="Segment"/>
</dbReference>
<dbReference type="GeneID" id="77928094"/>
<evidence type="ECO:0000313" key="2">
    <source>
        <dbReference type="Proteomes" id="UP000501266"/>
    </source>
</evidence>
<proteinExistence type="predicted"/>
<keyword evidence="2" id="KW-1185">Reference proteome</keyword>
<protein>
    <submittedName>
        <fullName evidence="1">Uncharacterized protein</fullName>
    </submittedName>
</protein>
<dbReference type="KEGG" id="vg:77928094"/>